<feature type="transmembrane region" description="Helical" evidence="1">
    <location>
        <begin position="420"/>
        <end position="436"/>
    </location>
</feature>
<dbReference type="RefSeq" id="WP_179240970.1">
    <property type="nucleotide sequence ID" value="NZ_CP058595.1"/>
</dbReference>
<dbReference type="PANTHER" id="PTHR30569:SF0">
    <property type="entry name" value="CYTOSINE PERMEASE"/>
    <property type="match status" value="1"/>
</dbReference>
<feature type="transmembrane region" description="Helical" evidence="1">
    <location>
        <begin position="227"/>
        <end position="246"/>
    </location>
</feature>
<organism evidence="2 3">
    <name type="scientific">Costertonia aggregata</name>
    <dbReference type="NCBI Taxonomy" id="343403"/>
    <lineage>
        <taxon>Bacteria</taxon>
        <taxon>Pseudomonadati</taxon>
        <taxon>Bacteroidota</taxon>
        <taxon>Flavobacteriia</taxon>
        <taxon>Flavobacteriales</taxon>
        <taxon>Flavobacteriaceae</taxon>
        <taxon>Costertonia</taxon>
    </lineage>
</organism>
<keyword evidence="1" id="KW-0472">Membrane</keyword>
<feature type="transmembrane region" description="Helical" evidence="1">
    <location>
        <begin position="352"/>
        <end position="372"/>
    </location>
</feature>
<dbReference type="Gene3D" id="1.10.4160.10">
    <property type="entry name" value="Hydantoin permease"/>
    <property type="match status" value="1"/>
</dbReference>
<dbReference type="GO" id="GO:0005886">
    <property type="term" value="C:plasma membrane"/>
    <property type="evidence" value="ECO:0007669"/>
    <property type="project" value="TreeGrafter"/>
</dbReference>
<feature type="transmembrane region" description="Helical" evidence="1">
    <location>
        <begin position="267"/>
        <end position="290"/>
    </location>
</feature>
<keyword evidence="3" id="KW-1185">Reference proteome</keyword>
<evidence type="ECO:0000256" key="1">
    <source>
        <dbReference type="SAM" id="Phobius"/>
    </source>
</evidence>
<feature type="transmembrane region" description="Helical" evidence="1">
    <location>
        <begin position="310"/>
        <end position="331"/>
    </location>
</feature>
<name>A0A7H9AMF4_9FLAO</name>
<evidence type="ECO:0000313" key="2">
    <source>
        <dbReference type="EMBL" id="QLG44636.1"/>
    </source>
</evidence>
<dbReference type="PANTHER" id="PTHR30569">
    <property type="entry name" value="CYTOSINE TRANSPORTER CODB"/>
    <property type="match status" value="1"/>
</dbReference>
<dbReference type="KEGG" id="cagg:HYG79_04495"/>
<dbReference type="Proteomes" id="UP000509302">
    <property type="component" value="Chromosome"/>
</dbReference>
<keyword evidence="1" id="KW-1133">Transmembrane helix</keyword>
<feature type="transmembrane region" description="Helical" evidence="1">
    <location>
        <begin position="378"/>
        <end position="399"/>
    </location>
</feature>
<feature type="transmembrane region" description="Helical" evidence="1">
    <location>
        <begin position="53"/>
        <end position="77"/>
    </location>
</feature>
<reference evidence="2 3" key="1">
    <citation type="journal article" date="2006" name="Int. J. Syst. Evol. Microbiol.">
        <title>Costertonia aggregata gen. nov., sp. nov., a mesophilic marine bacterium of the family Flavobacteriaceae, isolated from a mature biofilm.</title>
        <authorList>
            <person name="Kwon K.K."/>
            <person name="Lee Y.K."/>
            <person name="Lee H.K."/>
        </authorList>
    </citation>
    <scope>NUCLEOTIDE SEQUENCE [LARGE SCALE GENOMIC DNA]</scope>
    <source>
        <strain evidence="2 3">KCCM 42265</strain>
    </source>
</reference>
<gene>
    <name evidence="2" type="ORF">HYG79_04495</name>
</gene>
<dbReference type="InterPro" id="IPR030191">
    <property type="entry name" value="CodB"/>
</dbReference>
<feature type="transmembrane region" description="Helical" evidence="1">
    <location>
        <begin position="107"/>
        <end position="132"/>
    </location>
</feature>
<dbReference type="GO" id="GO:0015209">
    <property type="term" value="F:cytosine transmembrane transporter activity"/>
    <property type="evidence" value="ECO:0007669"/>
    <property type="project" value="InterPro"/>
</dbReference>
<feature type="transmembrane region" description="Helical" evidence="1">
    <location>
        <begin position="152"/>
        <end position="170"/>
    </location>
</feature>
<protein>
    <recommendedName>
        <fullName evidence="4">Cytosine permease</fullName>
    </recommendedName>
</protein>
<keyword evidence="1" id="KW-0812">Transmembrane</keyword>
<accession>A0A7H9AMF4</accession>
<sequence length="470" mass="51255">MSQHNIEEEIEGIAGGEFEREPVPQAKLKSWKSFLGMYAGEHAAGTEFMIGPLFLTAGVSAFDLIVGLLLGNLLAVLSWRFLTAKIAVENRFTLYYQLEKICGKKLVIGYNLANGILFCFLAGAMITVSATAVGIPFDMEMPKLTDTTPNGATWVIIVIIIGAVISLIASKGYDTVSKAANWMSPVIVLAFLACGIVALNQLGVKSFTDFWNIWGEGSEPFHGQLKYTFWHVVIWSWFANAAMHVGMSDLSVFRFAKKESSGWTTAAGMYVGHYMAWIAAALLYAVYLKSPEAQAFLSNGEAPPVAPGPLANNAIGIFGIIAVVLAGWTTANPTIYRAGLAFQAIMPKVSTFWVTIIAGTVATIAGLFPAFAMKLLGFVALYGFILAPFGAIIVFEHFFHKQAGIIKNYAEVANLKFNKSVFLAWAISFGLFYFISLQFDVFLSFVTLPAWLLCGVLFLVFSKSFQMKKS</sequence>
<dbReference type="EMBL" id="CP058595">
    <property type="protein sequence ID" value="QLG44636.1"/>
    <property type="molecule type" value="Genomic_DNA"/>
</dbReference>
<feature type="transmembrane region" description="Helical" evidence="1">
    <location>
        <begin position="442"/>
        <end position="461"/>
    </location>
</feature>
<proteinExistence type="predicted"/>
<feature type="transmembrane region" description="Helical" evidence="1">
    <location>
        <begin position="182"/>
        <end position="202"/>
    </location>
</feature>
<evidence type="ECO:0008006" key="4">
    <source>
        <dbReference type="Google" id="ProtNLM"/>
    </source>
</evidence>
<dbReference type="AlphaFoldDB" id="A0A7H9AMF4"/>
<evidence type="ECO:0000313" key="3">
    <source>
        <dbReference type="Proteomes" id="UP000509302"/>
    </source>
</evidence>